<evidence type="ECO:0000256" key="4">
    <source>
        <dbReference type="ARBA" id="ARBA00022692"/>
    </source>
</evidence>
<dbReference type="PANTHER" id="PTHR30106:SF2">
    <property type="entry name" value="UPF0324 INNER MEMBRANE PROTEIN YEIH"/>
    <property type="match status" value="1"/>
</dbReference>
<dbReference type="Proteomes" id="UP000094622">
    <property type="component" value="Unassembled WGS sequence"/>
</dbReference>
<feature type="transmembrane region" description="Helical" evidence="7">
    <location>
        <begin position="219"/>
        <end position="237"/>
    </location>
</feature>
<comment type="subcellular location">
    <subcellularLocation>
        <location evidence="1">Cell membrane</location>
        <topology evidence="1">Multi-pass membrane protein</topology>
    </subcellularLocation>
</comment>
<dbReference type="Pfam" id="PF03601">
    <property type="entry name" value="Cons_hypoth698"/>
    <property type="match status" value="1"/>
</dbReference>
<evidence type="ECO:0000256" key="3">
    <source>
        <dbReference type="ARBA" id="ARBA00022475"/>
    </source>
</evidence>
<dbReference type="InterPro" id="IPR018383">
    <property type="entry name" value="UPF0324_pro"/>
</dbReference>
<feature type="transmembrane region" description="Helical" evidence="7">
    <location>
        <begin position="311"/>
        <end position="333"/>
    </location>
</feature>
<name>A0A1E3H6Q4_9HYPH</name>
<feature type="transmembrane region" description="Helical" evidence="7">
    <location>
        <begin position="194"/>
        <end position="213"/>
    </location>
</feature>
<evidence type="ECO:0000256" key="2">
    <source>
        <dbReference type="ARBA" id="ARBA00007977"/>
    </source>
</evidence>
<keyword evidence="4 7" id="KW-0812">Transmembrane</keyword>
<dbReference type="RefSeq" id="WP_069305795.1">
    <property type="nucleotide sequence ID" value="NZ_MCRJ01000009.1"/>
</dbReference>
<comment type="similarity">
    <text evidence="2">Belongs to the UPF0324 family.</text>
</comment>
<evidence type="ECO:0000256" key="5">
    <source>
        <dbReference type="ARBA" id="ARBA00022989"/>
    </source>
</evidence>
<keyword evidence="3" id="KW-1003">Cell membrane</keyword>
<sequence>MSLTTCLASLGPGLALAALVSVVALGLERAEIAATGGAWIDGLVFAILLGALLRSLAGPRPAFEPGIRLAAKGLLEVVIVLLGASIGFGALAGAGVRMITVVAGVVVAAIAISYGIGRLLGLSDRLATLVACGNSICGNSAIVAAAPAIEAEADEVASAIAFTAALGILVVLLLPLAVPLLGLGEWQYGVMAGLTVYAVPQVLAATLPVGALATQVGTLVKLMRVLMLGPVVILLGLRAGGRSKARPTLAELVPWFILGFLAMMAARSLGLLPEALLEPIARLAGLLTVVSMAGLGLSVDLRAVVASGGRVLIAGVLSLAVLTALALLALQVLPAGAV</sequence>
<evidence type="ECO:0000313" key="8">
    <source>
        <dbReference type="EMBL" id="ODN72002.1"/>
    </source>
</evidence>
<feature type="transmembrane region" description="Helical" evidence="7">
    <location>
        <begin position="129"/>
        <end position="149"/>
    </location>
</feature>
<evidence type="ECO:0000256" key="6">
    <source>
        <dbReference type="ARBA" id="ARBA00023136"/>
    </source>
</evidence>
<dbReference type="OrthoDB" id="5393513at2"/>
<feature type="transmembrane region" description="Helical" evidence="7">
    <location>
        <begin position="280"/>
        <end position="299"/>
    </location>
</feature>
<protein>
    <recommendedName>
        <fullName evidence="10">Sulfate exporter family transporter</fullName>
    </recommendedName>
</protein>
<feature type="transmembrane region" description="Helical" evidence="7">
    <location>
        <begin position="33"/>
        <end position="53"/>
    </location>
</feature>
<proteinExistence type="inferred from homology"/>
<evidence type="ECO:0000313" key="9">
    <source>
        <dbReference type="Proteomes" id="UP000094622"/>
    </source>
</evidence>
<dbReference type="PANTHER" id="PTHR30106">
    <property type="entry name" value="INNER MEMBRANE PROTEIN YEIH-RELATED"/>
    <property type="match status" value="1"/>
</dbReference>
<dbReference type="PATRIC" id="fig|1439726.3.peg.662"/>
<feature type="transmembrane region" description="Helical" evidence="7">
    <location>
        <begin position="98"/>
        <end position="117"/>
    </location>
</feature>
<accession>A0A1E3H6Q4</accession>
<feature type="transmembrane region" description="Helical" evidence="7">
    <location>
        <begin position="74"/>
        <end position="92"/>
    </location>
</feature>
<gene>
    <name evidence="8" type="ORF">A6302_00627</name>
</gene>
<keyword evidence="5 7" id="KW-1133">Transmembrane helix</keyword>
<dbReference type="AlphaFoldDB" id="A0A1E3H6Q4"/>
<dbReference type="EMBL" id="MCRJ01000009">
    <property type="protein sequence ID" value="ODN72002.1"/>
    <property type="molecule type" value="Genomic_DNA"/>
</dbReference>
<evidence type="ECO:0008006" key="10">
    <source>
        <dbReference type="Google" id="ProtNLM"/>
    </source>
</evidence>
<feature type="transmembrane region" description="Helical" evidence="7">
    <location>
        <begin position="249"/>
        <end position="268"/>
    </location>
</feature>
<evidence type="ECO:0000256" key="7">
    <source>
        <dbReference type="SAM" id="Phobius"/>
    </source>
</evidence>
<organism evidence="8 9">
    <name type="scientific">Methylobrevis pamukkalensis</name>
    <dbReference type="NCBI Taxonomy" id="1439726"/>
    <lineage>
        <taxon>Bacteria</taxon>
        <taxon>Pseudomonadati</taxon>
        <taxon>Pseudomonadota</taxon>
        <taxon>Alphaproteobacteria</taxon>
        <taxon>Hyphomicrobiales</taxon>
        <taxon>Pleomorphomonadaceae</taxon>
        <taxon>Methylobrevis</taxon>
    </lineage>
</organism>
<dbReference type="GO" id="GO:0005886">
    <property type="term" value="C:plasma membrane"/>
    <property type="evidence" value="ECO:0007669"/>
    <property type="project" value="UniProtKB-SubCell"/>
</dbReference>
<keyword evidence="6 7" id="KW-0472">Membrane</keyword>
<feature type="transmembrane region" description="Helical" evidence="7">
    <location>
        <begin position="161"/>
        <end position="182"/>
    </location>
</feature>
<keyword evidence="9" id="KW-1185">Reference proteome</keyword>
<reference evidence="8 9" key="1">
    <citation type="submission" date="2016-07" db="EMBL/GenBank/DDBJ databases">
        <title>Draft Genome Sequence of Methylobrevis pamukkalensis PK2.</title>
        <authorList>
            <person name="Vasilenko O.V."/>
            <person name="Doronina N.V."/>
            <person name="Shmareva M.N."/>
            <person name="Tarlachkov S.V."/>
            <person name="Mustakhimov I."/>
            <person name="Trotsenko Y.A."/>
        </authorList>
    </citation>
    <scope>NUCLEOTIDE SEQUENCE [LARGE SCALE GENOMIC DNA]</scope>
    <source>
        <strain evidence="8 9">PK2</strain>
    </source>
</reference>
<comment type="caution">
    <text evidence="8">The sequence shown here is derived from an EMBL/GenBank/DDBJ whole genome shotgun (WGS) entry which is preliminary data.</text>
</comment>
<evidence type="ECO:0000256" key="1">
    <source>
        <dbReference type="ARBA" id="ARBA00004651"/>
    </source>
</evidence>